<dbReference type="AlphaFoldDB" id="A0A2N5UAE7"/>
<dbReference type="EMBL" id="PGCI01000192">
    <property type="protein sequence ID" value="PLW34706.1"/>
    <property type="molecule type" value="Genomic_DNA"/>
</dbReference>
<evidence type="ECO:0000313" key="1">
    <source>
        <dbReference type="EMBL" id="PLW34706.1"/>
    </source>
</evidence>
<protein>
    <submittedName>
        <fullName evidence="1">Uncharacterized protein</fullName>
    </submittedName>
</protein>
<evidence type="ECO:0000313" key="2">
    <source>
        <dbReference type="Proteomes" id="UP000235392"/>
    </source>
</evidence>
<name>A0A2N5UAE7_9BASI</name>
<sequence length="92" mass="10409">MTFQSYFPWQKISWHAVQPRQVLNGVFQLQPTYADKTKQGFKADGDFELAQSVVSQVIKDIQEKKPKLAVITAIADQNPSGFLLQILKSSQI</sequence>
<comment type="caution">
    <text evidence="1">The sequence shown here is derived from an EMBL/GenBank/DDBJ whole genome shotgun (WGS) entry which is preliminary data.</text>
</comment>
<gene>
    <name evidence="1" type="ORF">PCASD_19472</name>
</gene>
<reference evidence="1 2" key="1">
    <citation type="submission" date="2017-11" db="EMBL/GenBank/DDBJ databases">
        <title>De novo assembly and phasing of dikaryotic genomes from two isolates of Puccinia coronata f. sp. avenae, the causal agent of oat crown rust.</title>
        <authorList>
            <person name="Miller M.E."/>
            <person name="Zhang Y."/>
            <person name="Omidvar V."/>
            <person name="Sperschneider J."/>
            <person name="Schwessinger B."/>
            <person name="Raley C."/>
            <person name="Palmer J.M."/>
            <person name="Garnica D."/>
            <person name="Upadhyaya N."/>
            <person name="Rathjen J."/>
            <person name="Taylor J.M."/>
            <person name="Park R.F."/>
            <person name="Dodds P.N."/>
            <person name="Hirsch C.D."/>
            <person name="Kianian S.F."/>
            <person name="Figueroa M."/>
        </authorList>
    </citation>
    <scope>NUCLEOTIDE SEQUENCE [LARGE SCALE GENOMIC DNA]</scope>
    <source>
        <strain evidence="1">12SD80</strain>
    </source>
</reference>
<organism evidence="1 2">
    <name type="scientific">Puccinia coronata f. sp. avenae</name>
    <dbReference type="NCBI Taxonomy" id="200324"/>
    <lineage>
        <taxon>Eukaryota</taxon>
        <taxon>Fungi</taxon>
        <taxon>Dikarya</taxon>
        <taxon>Basidiomycota</taxon>
        <taxon>Pucciniomycotina</taxon>
        <taxon>Pucciniomycetes</taxon>
        <taxon>Pucciniales</taxon>
        <taxon>Pucciniaceae</taxon>
        <taxon>Puccinia</taxon>
    </lineage>
</organism>
<proteinExistence type="predicted"/>
<dbReference type="Proteomes" id="UP000235392">
    <property type="component" value="Unassembled WGS sequence"/>
</dbReference>
<accession>A0A2N5UAE7</accession>